<dbReference type="Proteomes" id="UP001386955">
    <property type="component" value="Unassembled WGS sequence"/>
</dbReference>
<keyword evidence="2" id="KW-1185">Reference proteome</keyword>
<name>A0AAN9RYL8_PSOTE</name>
<comment type="caution">
    <text evidence="1">The sequence shown here is derived from an EMBL/GenBank/DDBJ whole genome shotgun (WGS) entry which is preliminary data.</text>
</comment>
<evidence type="ECO:0000313" key="1">
    <source>
        <dbReference type="EMBL" id="KAK7385808.1"/>
    </source>
</evidence>
<dbReference type="EMBL" id="JAYMYS010000008">
    <property type="protein sequence ID" value="KAK7385808.1"/>
    <property type="molecule type" value="Genomic_DNA"/>
</dbReference>
<evidence type="ECO:0000313" key="2">
    <source>
        <dbReference type="Proteomes" id="UP001386955"/>
    </source>
</evidence>
<protein>
    <submittedName>
        <fullName evidence="1">Uncharacterized protein</fullName>
    </submittedName>
</protein>
<dbReference type="AlphaFoldDB" id="A0AAN9RYL8"/>
<reference evidence="1 2" key="1">
    <citation type="submission" date="2024-01" db="EMBL/GenBank/DDBJ databases">
        <title>The genomes of 5 underutilized Papilionoideae crops provide insights into root nodulation and disease resistanc.</title>
        <authorList>
            <person name="Jiang F."/>
        </authorList>
    </citation>
    <scope>NUCLEOTIDE SEQUENCE [LARGE SCALE GENOMIC DNA]</scope>
    <source>
        <strain evidence="1">DUOXIRENSHENG_FW03</strain>
        <tissue evidence="1">Leaves</tissue>
    </source>
</reference>
<sequence length="264" mass="28227">MDSEGPNSDEVVVWNSNSLGLEEVAVQFSMSQAHTLSSGGVEWDQDKHASVQSSHVSCQLTPSLMTSNLAALDNCSHLMPSLVVNTNCAALDADCCGHISPNLVLNYNDATLDREGNVASIAQFIRMILSGEERDASAKIMHSVALNLCKNSIVVADARIPCDLTRNTISEIVKAGSSNVSAFAGTIRMIHPGVHKGCDYPLQFHESMNRDNLEGLPQISFEPECESSPNAENYASQRQNFGSTFAVSTGFKCGVVGNGSCLNT</sequence>
<organism evidence="1 2">
    <name type="scientific">Psophocarpus tetragonolobus</name>
    <name type="common">Winged bean</name>
    <name type="synonym">Dolichos tetragonolobus</name>
    <dbReference type="NCBI Taxonomy" id="3891"/>
    <lineage>
        <taxon>Eukaryota</taxon>
        <taxon>Viridiplantae</taxon>
        <taxon>Streptophyta</taxon>
        <taxon>Embryophyta</taxon>
        <taxon>Tracheophyta</taxon>
        <taxon>Spermatophyta</taxon>
        <taxon>Magnoliopsida</taxon>
        <taxon>eudicotyledons</taxon>
        <taxon>Gunneridae</taxon>
        <taxon>Pentapetalae</taxon>
        <taxon>rosids</taxon>
        <taxon>fabids</taxon>
        <taxon>Fabales</taxon>
        <taxon>Fabaceae</taxon>
        <taxon>Papilionoideae</taxon>
        <taxon>50 kb inversion clade</taxon>
        <taxon>NPAAA clade</taxon>
        <taxon>indigoferoid/millettioid clade</taxon>
        <taxon>Phaseoleae</taxon>
        <taxon>Psophocarpus</taxon>
    </lineage>
</organism>
<gene>
    <name evidence="1" type="ORF">VNO78_31683</name>
</gene>
<accession>A0AAN9RYL8</accession>
<proteinExistence type="predicted"/>